<dbReference type="EMBL" id="UINC01030691">
    <property type="protein sequence ID" value="SVB15498.1"/>
    <property type="molecule type" value="Genomic_DNA"/>
</dbReference>
<organism evidence="10">
    <name type="scientific">marine metagenome</name>
    <dbReference type="NCBI Taxonomy" id="408172"/>
    <lineage>
        <taxon>unclassified sequences</taxon>
        <taxon>metagenomes</taxon>
        <taxon>ecological metagenomes</taxon>
    </lineage>
</organism>
<accession>A0A382BNU5</accession>
<dbReference type="PANTHER" id="PTHR42914">
    <property type="entry name" value="7-CYANO-7-DEAZAGUANINE SYNTHASE"/>
    <property type="match status" value="1"/>
</dbReference>
<evidence type="ECO:0000256" key="7">
    <source>
        <dbReference type="ARBA" id="ARBA00037993"/>
    </source>
</evidence>
<name>A0A382BNU5_9ZZZZ</name>
<evidence type="ECO:0000256" key="4">
    <source>
        <dbReference type="ARBA" id="ARBA00022741"/>
    </source>
</evidence>
<evidence type="ECO:0000256" key="9">
    <source>
        <dbReference type="ARBA" id="ARBA00047890"/>
    </source>
</evidence>
<dbReference type="GO" id="GO:0016874">
    <property type="term" value="F:ligase activity"/>
    <property type="evidence" value="ECO:0007669"/>
    <property type="project" value="UniProtKB-KW"/>
</dbReference>
<gene>
    <name evidence="10" type="ORF">METZ01_LOCUS168352</name>
</gene>
<comment type="catalytic activity">
    <reaction evidence="9">
        <text>7-carboxy-7-carbaguanine + NH4(+) + 2 ATP = 7-cyano-7-carbaguanine + 2 AMP + 2 diphosphate + 2 H(+)</text>
        <dbReference type="Rhea" id="RHEA:27982"/>
        <dbReference type="ChEBI" id="CHEBI:15378"/>
        <dbReference type="ChEBI" id="CHEBI:28938"/>
        <dbReference type="ChEBI" id="CHEBI:30616"/>
        <dbReference type="ChEBI" id="CHEBI:33019"/>
        <dbReference type="ChEBI" id="CHEBI:45075"/>
        <dbReference type="ChEBI" id="CHEBI:61036"/>
        <dbReference type="ChEBI" id="CHEBI:456215"/>
        <dbReference type="EC" id="6.3.4.20"/>
    </reaction>
</comment>
<dbReference type="Gene3D" id="3.40.50.620">
    <property type="entry name" value="HUPs"/>
    <property type="match status" value="1"/>
</dbReference>
<evidence type="ECO:0000256" key="2">
    <source>
        <dbReference type="ARBA" id="ARBA00022598"/>
    </source>
</evidence>
<reference evidence="10" key="1">
    <citation type="submission" date="2018-05" db="EMBL/GenBank/DDBJ databases">
        <authorList>
            <person name="Lanie J.A."/>
            <person name="Ng W.-L."/>
            <person name="Kazmierczak K.M."/>
            <person name="Andrzejewski T.M."/>
            <person name="Davidsen T.M."/>
            <person name="Wayne K.J."/>
            <person name="Tettelin H."/>
            <person name="Glass J.I."/>
            <person name="Rusch D."/>
            <person name="Podicherti R."/>
            <person name="Tsui H.-C.T."/>
            <person name="Winkler M.E."/>
        </authorList>
    </citation>
    <scope>NUCLEOTIDE SEQUENCE</scope>
</reference>
<sequence length="226" mass="24177">MSSTGARAVALLSGGLDSCVGLAIAVSRHGPRVAALHAGYGQRTAARELESTLAIANHYDLETRRTLDLTWLRDMGGSSLTDTPLPVPETSEGDGVPTTYVPFRNAILLAAAVAWAEVLGAGEIYCGAHAVDSAYPDTQPAFFAAFDEVVRQGTPKITRIQVRTPLLELDKAAIIRRGQDLGAPLHLTWSCYERQDRPCQRCHSCHLRARGFAAVGITDPIAASKD</sequence>
<evidence type="ECO:0000256" key="1">
    <source>
        <dbReference type="ARBA" id="ARBA00005061"/>
    </source>
</evidence>
<dbReference type="InterPro" id="IPR014729">
    <property type="entry name" value="Rossmann-like_a/b/a_fold"/>
</dbReference>
<proteinExistence type="inferred from homology"/>
<evidence type="ECO:0000256" key="6">
    <source>
        <dbReference type="ARBA" id="ARBA00022840"/>
    </source>
</evidence>
<keyword evidence="5" id="KW-0862">Zinc</keyword>
<evidence type="ECO:0000256" key="8">
    <source>
        <dbReference type="ARBA" id="ARBA00039149"/>
    </source>
</evidence>
<dbReference type="HAMAP" id="MF_01633">
    <property type="entry name" value="QueC"/>
    <property type="match status" value="1"/>
</dbReference>
<evidence type="ECO:0000256" key="3">
    <source>
        <dbReference type="ARBA" id="ARBA00022723"/>
    </source>
</evidence>
<protein>
    <recommendedName>
        <fullName evidence="8">7-cyano-7-deazaguanine synthase</fullName>
        <ecNumber evidence="8">6.3.4.20</ecNumber>
    </recommendedName>
</protein>
<dbReference type="Pfam" id="PF06508">
    <property type="entry name" value="QueC"/>
    <property type="match status" value="1"/>
</dbReference>
<dbReference type="GO" id="GO:0046872">
    <property type="term" value="F:metal ion binding"/>
    <property type="evidence" value="ECO:0007669"/>
    <property type="project" value="UniProtKB-KW"/>
</dbReference>
<evidence type="ECO:0000256" key="5">
    <source>
        <dbReference type="ARBA" id="ARBA00022833"/>
    </source>
</evidence>
<dbReference type="EC" id="6.3.4.20" evidence="8"/>
<dbReference type="GO" id="GO:0005524">
    <property type="term" value="F:ATP binding"/>
    <property type="evidence" value="ECO:0007669"/>
    <property type="project" value="UniProtKB-KW"/>
</dbReference>
<comment type="pathway">
    <text evidence="1">Purine metabolism; 7-cyano-7-deazaguanine biosynthesis.</text>
</comment>
<comment type="similarity">
    <text evidence="7">Belongs to the QueC family.</text>
</comment>
<keyword evidence="3" id="KW-0479">Metal-binding</keyword>
<keyword evidence="6" id="KW-0067">ATP-binding</keyword>
<dbReference type="CDD" id="cd01995">
    <property type="entry name" value="QueC-like"/>
    <property type="match status" value="1"/>
</dbReference>
<keyword evidence="2" id="KW-0436">Ligase</keyword>
<dbReference type="PIRSF" id="PIRSF006293">
    <property type="entry name" value="ExsB"/>
    <property type="match status" value="1"/>
</dbReference>
<dbReference type="AlphaFoldDB" id="A0A382BNU5"/>
<evidence type="ECO:0000313" key="10">
    <source>
        <dbReference type="EMBL" id="SVB15498.1"/>
    </source>
</evidence>
<dbReference type="InterPro" id="IPR018317">
    <property type="entry name" value="QueC"/>
</dbReference>
<dbReference type="PANTHER" id="PTHR42914:SF1">
    <property type="entry name" value="7-CYANO-7-DEAZAGUANINE SYNTHASE"/>
    <property type="match status" value="1"/>
</dbReference>
<dbReference type="SUPFAM" id="SSF52402">
    <property type="entry name" value="Adenine nucleotide alpha hydrolases-like"/>
    <property type="match status" value="1"/>
</dbReference>
<dbReference type="NCBIfam" id="TIGR00364">
    <property type="entry name" value="7-cyano-7-deazaguanine synthase QueC"/>
    <property type="match status" value="1"/>
</dbReference>
<keyword evidence="4" id="KW-0547">Nucleotide-binding</keyword>